<organism evidence="4">
    <name type="scientific">Schistocephalus solidus</name>
    <name type="common">Tapeworm</name>
    <dbReference type="NCBI Taxonomy" id="70667"/>
    <lineage>
        <taxon>Eukaryota</taxon>
        <taxon>Metazoa</taxon>
        <taxon>Spiralia</taxon>
        <taxon>Lophotrochozoa</taxon>
        <taxon>Platyhelminthes</taxon>
        <taxon>Cestoda</taxon>
        <taxon>Eucestoda</taxon>
        <taxon>Diphyllobothriidea</taxon>
        <taxon>Diphyllobothriidae</taxon>
        <taxon>Schistocephalus</taxon>
    </lineage>
</organism>
<evidence type="ECO:0000256" key="2">
    <source>
        <dbReference type="SAM" id="MobiDB-lite"/>
    </source>
</evidence>
<dbReference type="AlphaFoldDB" id="A0A0X3PJM7"/>
<feature type="compositionally biased region" description="Polar residues" evidence="2">
    <location>
        <begin position="385"/>
        <end position="400"/>
    </location>
</feature>
<sequence>KPCGEVAFNDDMRTHKMAENRCVPKVPVSDVSRQPNESSTYPRAEEALDYRTGFLTSQEAETRISTNQSSLKRPFMRMNSTKDATDNQMDQSRLGKSNLQRSPFESVKMCKSTAVPKSKTPPPAHHPSTATGTGGVVFRPAILTVPGLTPARLSSCWTSPANAIFQLETPLDCHRENNNLLLGSAQNFGTVGGPEAAMTAAVAMKPVHQPKLDSQSQASWNGTPPRLCISNRKSPFASSCTQTLQSLPTETAAAADLLTAERPEKRTTALAGNRTEHTFPAFSAYTGHSFSSLARLVCSEPQYATALVANKNSTLLPTAVGFGCKAAEPDVVTCVVRPEHHHCASTWPRTGNCPSGMNHSLPADTASHPNHVLESLKVSQRQITVPPSSETFQGSKNVSSPLRDAPKWANTQTVVTGTANSIFTRLSSNWMTANLPLDFFAHHDSFKPDACVQIRLGEPGVPYFLPQPPLLPMKSCARCSFPAPNVNVLDLHQEVPLDLSQRSTIAGPAFLHNNRPNGSLIEPSTGSNFMASSLRETAASTSQREAGDTVSLSTQQPSVGTELPRALTHECIRCHREPKNCICPRPFAFLPTSGVPSSVSVKPAYCHMHPCPVTLPNPELAPPPSSSSGTKSSRRPQDPRPFECNQCNISYSSRGHLLKHYHSRQHLTKLCGNLQRDELVSCIKPLPPDFIRSLVVDENTGELSSSEIDKIAKLRQEQSTNA</sequence>
<feature type="region of interest" description="Disordered" evidence="2">
    <location>
        <begin position="617"/>
        <end position="641"/>
    </location>
</feature>
<name>A0A0X3PJM7_SCHSO</name>
<keyword evidence="1" id="KW-0862">Zinc</keyword>
<feature type="region of interest" description="Disordered" evidence="2">
    <location>
        <begin position="385"/>
        <end position="404"/>
    </location>
</feature>
<keyword evidence="1" id="KW-0863">Zinc-finger</keyword>
<evidence type="ECO:0000256" key="1">
    <source>
        <dbReference type="PROSITE-ProRule" id="PRU00042"/>
    </source>
</evidence>
<proteinExistence type="predicted"/>
<dbReference type="EMBL" id="GEEE01011256">
    <property type="protein sequence ID" value="JAP51969.1"/>
    <property type="molecule type" value="Transcribed_RNA"/>
</dbReference>
<reference evidence="4" key="1">
    <citation type="submission" date="2016-01" db="EMBL/GenBank/DDBJ databases">
        <title>Reference transcriptome for the parasite Schistocephalus solidus: insights into the molecular evolution of parasitism.</title>
        <authorList>
            <person name="Hebert F.O."/>
            <person name="Grambauer S."/>
            <person name="Barber I."/>
            <person name="Landry C.R."/>
            <person name="Aubin-Horth N."/>
        </authorList>
    </citation>
    <scope>NUCLEOTIDE SEQUENCE</scope>
</reference>
<gene>
    <name evidence="4" type="ORF">TR151050</name>
</gene>
<feature type="non-terminal residue" evidence="4">
    <location>
        <position position="1"/>
    </location>
</feature>
<dbReference type="InterPro" id="IPR013087">
    <property type="entry name" value="Znf_C2H2_type"/>
</dbReference>
<dbReference type="InterPro" id="IPR036236">
    <property type="entry name" value="Znf_C2H2_sf"/>
</dbReference>
<accession>A0A0X3PJM7</accession>
<evidence type="ECO:0000313" key="4">
    <source>
        <dbReference type="EMBL" id="JAP51969.1"/>
    </source>
</evidence>
<feature type="region of interest" description="Disordered" evidence="2">
    <location>
        <begin position="113"/>
        <end position="133"/>
    </location>
</feature>
<dbReference type="GO" id="GO:0008270">
    <property type="term" value="F:zinc ion binding"/>
    <property type="evidence" value="ECO:0007669"/>
    <property type="project" value="UniProtKB-KW"/>
</dbReference>
<evidence type="ECO:0000259" key="3">
    <source>
        <dbReference type="PROSITE" id="PS50157"/>
    </source>
</evidence>
<dbReference type="SUPFAM" id="SSF57667">
    <property type="entry name" value="beta-beta-alpha zinc fingers"/>
    <property type="match status" value="1"/>
</dbReference>
<keyword evidence="1" id="KW-0479">Metal-binding</keyword>
<dbReference type="PROSITE" id="PS00028">
    <property type="entry name" value="ZINC_FINGER_C2H2_1"/>
    <property type="match status" value="1"/>
</dbReference>
<feature type="region of interest" description="Disordered" evidence="2">
    <location>
        <begin position="535"/>
        <end position="559"/>
    </location>
</feature>
<protein>
    <recommendedName>
        <fullName evidence="3">C2H2-type domain-containing protein</fullName>
    </recommendedName>
</protein>
<feature type="domain" description="C2H2-type" evidence="3">
    <location>
        <begin position="642"/>
        <end position="666"/>
    </location>
</feature>
<dbReference type="PROSITE" id="PS50157">
    <property type="entry name" value="ZINC_FINGER_C2H2_2"/>
    <property type="match status" value="1"/>
</dbReference>